<dbReference type="InterPro" id="IPR011006">
    <property type="entry name" value="CheY-like_superfamily"/>
</dbReference>
<evidence type="ECO:0000256" key="4">
    <source>
        <dbReference type="ARBA" id="ARBA00023012"/>
    </source>
</evidence>
<dbReference type="InterPro" id="IPR004358">
    <property type="entry name" value="Sig_transdc_His_kin-like_C"/>
</dbReference>
<dbReference type="EC" id="2.7.13.3" evidence="2"/>
<organism evidence="11 12">
    <name type="scientific">Beggiatoa leptomitoformis</name>
    <dbReference type="NCBI Taxonomy" id="288004"/>
    <lineage>
        <taxon>Bacteria</taxon>
        <taxon>Pseudomonadati</taxon>
        <taxon>Pseudomonadota</taxon>
        <taxon>Gammaproteobacteria</taxon>
        <taxon>Thiotrichales</taxon>
        <taxon>Thiotrichaceae</taxon>
        <taxon>Beggiatoa</taxon>
    </lineage>
</organism>
<protein>
    <recommendedName>
        <fullName evidence="2">histidine kinase</fullName>
        <ecNumber evidence="2">2.7.13.3</ecNumber>
    </recommendedName>
</protein>
<dbReference type="Gene3D" id="3.40.50.2300">
    <property type="match status" value="1"/>
</dbReference>
<dbReference type="AlphaFoldDB" id="A0A2N9YD47"/>
<dbReference type="InterPro" id="IPR036890">
    <property type="entry name" value="HATPase_C_sf"/>
</dbReference>
<evidence type="ECO:0000256" key="2">
    <source>
        <dbReference type="ARBA" id="ARBA00012438"/>
    </source>
</evidence>
<evidence type="ECO:0000256" key="8">
    <source>
        <dbReference type="PROSITE-ProRule" id="PRU00169"/>
    </source>
</evidence>
<dbReference type="RefSeq" id="WP_161588365.1">
    <property type="nucleotide sequence ID" value="NZ_CP018889.2"/>
</dbReference>
<comment type="catalytic activity">
    <reaction evidence="1">
        <text>ATP + protein L-histidine = ADP + protein N-phospho-L-histidine.</text>
        <dbReference type="EC" id="2.7.13.3"/>
    </reaction>
</comment>
<dbReference type="InterPro" id="IPR003594">
    <property type="entry name" value="HATPase_dom"/>
</dbReference>
<dbReference type="CDD" id="cd00082">
    <property type="entry name" value="HisKA"/>
    <property type="match status" value="1"/>
</dbReference>
<dbReference type="GO" id="GO:0000155">
    <property type="term" value="F:phosphorelay sensor kinase activity"/>
    <property type="evidence" value="ECO:0007669"/>
    <property type="project" value="InterPro"/>
</dbReference>
<evidence type="ECO:0000256" key="3">
    <source>
        <dbReference type="ARBA" id="ARBA00022553"/>
    </source>
</evidence>
<dbReference type="InterPro" id="IPR036097">
    <property type="entry name" value="HisK_dim/P_sf"/>
</dbReference>
<evidence type="ECO:0000313" key="11">
    <source>
        <dbReference type="EMBL" id="AUI68402.1"/>
    </source>
</evidence>
<dbReference type="PANTHER" id="PTHR43547">
    <property type="entry name" value="TWO-COMPONENT HISTIDINE KINASE"/>
    <property type="match status" value="1"/>
</dbReference>
<evidence type="ECO:0000256" key="7">
    <source>
        <dbReference type="ARBA" id="ARBA00023163"/>
    </source>
</evidence>
<evidence type="ECO:0000256" key="1">
    <source>
        <dbReference type="ARBA" id="ARBA00000085"/>
    </source>
</evidence>
<feature type="domain" description="Histidine kinase" evidence="9">
    <location>
        <begin position="261"/>
        <end position="479"/>
    </location>
</feature>
<reference evidence="12" key="1">
    <citation type="submission" date="2016-12" db="EMBL/GenBank/DDBJ databases">
        <title>Complete Genome Sequence of Beggiatoa leptomitiformis D-401.</title>
        <authorList>
            <person name="Fomenkov A."/>
            <person name="Vincze T."/>
            <person name="Grabovich M."/>
            <person name="Anton B.P."/>
            <person name="Dubinina G."/>
            <person name="Orlova M."/>
            <person name="Belousova E."/>
            <person name="Roberts R.J."/>
        </authorList>
    </citation>
    <scope>NUCLEOTIDE SEQUENCE [LARGE SCALE GENOMIC DNA]</scope>
    <source>
        <strain evidence="12">D-401</strain>
    </source>
</reference>
<feature type="modified residue" description="4-aspartylphosphate" evidence="8">
    <location>
        <position position="55"/>
    </location>
</feature>
<dbReference type="GO" id="GO:0003677">
    <property type="term" value="F:DNA binding"/>
    <property type="evidence" value="ECO:0007669"/>
    <property type="project" value="UniProtKB-KW"/>
</dbReference>
<dbReference type="Pfam" id="PF02518">
    <property type="entry name" value="HATPase_c"/>
    <property type="match status" value="1"/>
</dbReference>
<dbReference type="FunFam" id="3.40.50.2300:FF:000001">
    <property type="entry name" value="DNA-binding response regulator PhoB"/>
    <property type="match status" value="1"/>
</dbReference>
<gene>
    <name evidence="11" type="ORF">BLE401_06600</name>
</gene>
<keyword evidence="3 8" id="KW-0597">Phosphoprotein</keyword>
<dbReference type="EMBL" id="CP018889">
    <property type="protein sequence ID" value="AUI68402.1"/>
    <property type="molecule type" value="Genomic_DNA"/>
</dbReference>
<dbReference type="CDD" id="cd17538">
    <property type="entry name" value="REC_D1_PleD-like"/>
    <property type="match status" value="1"/>
</dbReference>
<keyword evidence="4" id="KW-0902">Two-component regulatory system</keyword>
<name>A0A2N9YD47_9GAMM</name>
<dbReference type="PANTHER" id="PTHR43547:SF2">
    <property type="entry name" value="HYBRID SIGNAL TRANSDUCTION HISTIDINE KINASE C"/>
    <property type="match status" value="1"/>
</dbReference>
<sequence length="482" mass="55306">MDNRNCVLIVDDEEHGRDALEMLLATENYQLTFASHGEEALQQAQSIIPDLILLDVMMPGMDGFEVCSLLRTNAKLAEVPILMLTALDDRESRLRGIEAGADDFITKPYDRVELRTRVRTIMRLNRYRRLVSERSRFEWVIENSEDGYLLLGDDDVIQYANHQARLLLSLPDKEKIPFLRQASSHYQCEPALAWQSWMSEKTNTSESRYLVRPETQHLPPLWLLVEVLNLPLYKQGSTLIHLQNVSERMNLQRQMWTFQTMVSHKLRGPLNGLVSLQMLDQKNMDLSSERAHALLKIARESAKRLQDQILEILRYIDVGQLVRASGQTTFEQLAEIITKIGWDLVLENITFTVADALQQQVIYFSTESLELILRELLTNSKKFHPQQSPTVHIYAEPHQTQQMTLSVMDDGGHLSTEELQKVWMPYYQSEKSFTGEVKGMGLGLPMVAMLVWNRGGSCHLCNREEQKGVCVTLTLPLLNRAA</sequence>
<evidence type="ECO:0000256" key="6">
    <source>
        <dbReference type="ARBA" id="ARBA00023125"/>
    </source>
</evidence>
<keyword evidence="5" id="KW-0805">Transcription regulation</keyword>
<dbReference type="InterPro" id="IPR005467">
    <property type="entry name" value="His_kinase_dom"/>
</dbReference>
<accession>A0A2N9YD47</accession>
<dbReference type="SUPFAM" id="SSF55874">
    <property type="entry name" value="ATPase domain of HSP90 chaperone/DNA topoisomerase II/histidine kinase"/>
    <property type="match status" value="1"/>
</dbReference>
<evidence type="ECO:0000256" key="5">
    <source>
        <dbReference type="ARBA" id="ARBA00023015"/>
    </source>
</evidence>
<dbReference type="InterPro" id="IPR003661">
    <property type="entry name" value="HisK_dim/P_dom"/>
</dbReference>
<evidence type="ECO:0000259" key="9">
    <source>
        <dbReference type="PROSITE" id="PS50109"/>
    </source>
</evidence>
<dbReference type="InterPro" id="IPR001789">
    <property type="entry name" value="Sig_transdc_resp-reg_receiver"/>
</dbReference>
<dbReference type="SMART" id="SM00448">
    <property type="entry name" value="REC"/>
    <property type="match status" value="1"/>
</dbReference>
<proteinExistence type="predicted"/>
<dbReference type="SUPFAM" id="SSF47384">
    <property type="entry name" value="Homodimeric domain of signal transducing histidine kinase"/>
    <property type="match status" value="1"/>
</dbReference>
<keyword evidence="6" id="KW-0238">DNA-binding</keyword>
<dbReference type="Pfam" id="PF00072">
    <property type="entry name" value="Response_reg"/>
    <property type="match status" value="1"/>
</dbReference>
<dbReference type="SUPFAM" id="SSF52172">
    <property type="entry name" value="CheY-like"/>
    <property type="match status" value="1"/>
</dbReference>
<dbReference type="SMART" id="SM00387">
    <property type="entry name" value="HATPase_c"/>
    <property type="match status" value="1"/>
</dbReference>
<dbReference type="PROSITE" id="PS50110">
    <property type="entry name" value="RESPONSE_REGULATORY"/>
    <property type="match status" value="1"/>
</dbReference>
<evidence type="ECO:0000259" key="10">
    <source>
        <dbReference type="PROSITE" id="PS50110"/>
    </source>
</evidence>
<dbReference type="PRINTS" id="PR00344">
    <property type="entry name" value="BCTRLSENSOR"/>
</dbReference>
<dbReference type="Gene3D" id="3.30.565.10">
    <property type="entry name" value="Histidine kinase-like ATPase, C-terminal domain"/>
    <property type="match status" value="1"/>
</dbReference>
<feature type="domain" description="Response regulatory" evidence="10">
    <location>
        <begin position="6"/>
        <end position="122"/>
    </location>
</feature>
<keyword evidence="12" id="KW-1185">Reference proteome</keyword>
<dbReference type="Gene3D" id="1.10.287.130">
    <property type="match status" value="1"/>
</dbReference>
<dbReference type="Proteomes" id="UP000234271">
    <property type="component" value="Chromosome"/>
</dbReference>
<dbReference type="PROSITE" id="PS50109">
    <property type="entry name" value="HIS_KIN"/>
    <property type="match status" value="1"/>
</dbReference>
<keyword evidence="7" id="KW-0804">Transcription</keyword>
<evidence type="ECO:0000313" key="12">
    <source>
        <dbReference type="Proteomes" id="UP000234271"/>
    </source>
</evidence>